<evidence type="ECO:0000256" key="1">
    <source>
        <dbReference type="ARBA" id="ARBA00007401"/>
    </source>
</evidence>
<keyword evidence="3" id="KW-0326">Glycosidase</keyword>
<feature type="domain" description="Glycoside hydrolase family 2 immunoglobulin-like beta-sandwich" evidence="4">
    <location>
        <begin position="279"/>
        <end position="408"/>
    </location>
</feature>
<comment type="caution">
    <text evidence="7">The sequence shown here is derived from an EMBL/GenBank/DDBJ whole genome shotgun (WGS) entry which is preliminary data.</text>
</comment>
<evidence type="ECO:0000259" key="6">
    <source>
        <dbReference type="Pfam" id="PF22666"/>
    </source>
</evidence>
<dbReference type="Gene3D" id="3.20.20.80">
    <property type="entry name" value="Glycosidases"/>
    <property type="match status" value="1"/>
</dbReference>
<dbReference type="Gene3D" id="2.60.120.260">
    <property type="entry name" value="Galactose-binding domain-like"/>
    <property type="match status" value="1"/>
</dbReference>
<dbReference type="PANTHER" id="PTHR42732">
    <property type="entry name" value="BETA-GALACTOSIDASE"/>
    <property type="match status" value="1"/>
</dbReference>
<name>A0A8J7IWW8_9FLAO</name>
<dbReference type="EMBL" id="JAELVQ010000013">
    <property type="protein sequence ID" value="MBJ6368635.1"/>
    <property type="molecule type" value="Genomic_DNA"/>
</dbReference>
<dbReference type="Pfam" id="PF22666">
    <property type="entry name" value="Glyco_hydro_2_N2"/>
    <property type="match status" value="1"/>
</dbReference>
<evidence type="ECO:0000313" key="7">
    <source>
        <dbReference type="EMBL" id="MBJ6368635.1"/>
    </source>
</evidence>
<dbReference type="InterPro" id="IPR036156">
    <property type="entry name" value="Beta-gal/glucu_dom_sf"/>
</dbReference>
<dbReference type="Gene3D" id="2.60.40.10">
    <property type="entry name" value="Immunoglobulins"/>
    <property type="match status" value="1"/>
</dbReference>
<dbReference type="PANTHER" id="PTHR42732:SF1">
    <property type="entry name" value="BETA-MANNOSIDASE"/>
    <property type="match status" value="1"/>
</dbReference>
<accession>A0A8J7IWW8</accession>
<dbReference type="InterPro" id="IPR013783">
    <property type="entry name" value="Ig-like_fold"/>
</dbReference>
<dbReference type="GO" id="GO:0005975">
    <property type="term" value="P:carbohydrate metabolic process"/>
    <property type="evidence" value="ECO:0007669"/>
    <property type="project" value="InterPro"/>
</dbReference>
<keyword evidence="8" id="KW-1185">Reference proteome</keyword>
<dbReference type="Pfam" id="PF00703">
    <property type="entry name" value="Glyco_hydro_2"/>
    <property type="match status" value="1"/>
</dbReference>
<keyword evidence="2" id="KW-0378">Hydrolase</keyword>
<dbReference type="SUPFAM" id="SSF51445">
    <property type="entry name" value="(Trans)glycosidases"/>
    <property type="match status" value="1"/>
</dbReference>
<dbReference type="InterPro" id="IPR017853">
    <property type="entry name" value="GH"/>
</dbReference>
<protein>
    <recommendedName>
        <fullName evidence="9">Beta-galactosidase</fullName>
    </recommendedName>
</protein>
<dbReference type="InterPro" id="IPR006102">
    <property type="entry name" value="Ig-like_GH2"/>
</dbReference>
<dbReference type="RefSeq" id="WP_199115397.1">
    <property type="nucleotide sequence ID" value="NZ_JAELVQ010000013.1"/>
</dbReference>
<sequence length="1047" mass="120555">MKKYKITFLSVIVCLVITVDSYTQEKMDHFAKIGNMVSGTRLHLLEQKVPKALPEEYLPVANTPSAAFKPIHSMDTADELKEELLKFRKQFVPFMDNKAPELKTTRIKIPLTEFSWREETSEDVSNFTETLKGKGQWEKVQMPHFGPPRGRAVTYYFKTFVLTQEMLDKGSLFSCFRAVDYKASVFINGALQGTHEGMFAPFEFNFTKHAKLGENTILVKVESDYNMTGSNDLNGVRVYGDKIFTGTGVGYDDPETGWHIADGMGIYQDCYIEARENLHINDTFVRPLLEKQQAEIWLEVNNFYEVYKEITAKIAVFGQNFKATVVPEFEYKPSTKFIQGIGDLDKPNDGKQKFLKMGYGKNYLKLTVDIKDPKIWNNQTPWLYQLQVKLFDGDKQLTDTKKQQFGMRSFTMDTISVPKGTMYLNGNKIRLRGANTMGFLQVDVKNKDWNQLIDDILLAKICNMNFLRLTQRPVQPEIYEYCDKLGLMTQTDLPLFGGVRPNKWAEIVKQAGEMERLVRNHPSNIMITYMNERFPNGEGFPQRQIGDAEGYMKLYKACDQAVLMANPDRVIKSSDGDYDPPSPGLPDSHCYNGWYNGHGLGLGELHKGYWQYIKTGWFYGCGEFGAEGLDNYSVMEKYYPASWLPQSKAEEKTWNANWISKAQTHRFHYMWFNTQDNVKDWIEASQTHQAWATKLTTESFRRNSDMVSFAIHLFIDAWPAGWMKTIMDVDRQPKKAFFTYRDALKPLMASLRTDRYHFYSGEALKVEAWLCNDLNKIPENYTLKYQLEKGKRIVFSNKINAKFAENASQFQGYINRKLPEVNKRTSFLLRLALFDENGKGISESTVDLEVFPNQVTWPASVYATKAEQNIALPLLDELKVNPKKDYTSANTIIIDHFGWYLQHKDEIDDLVHNGKKVVFMELEQGDYSIAKSHIKIENTAMGSYYFVSPQTDHPMVKDNKPNDFKFWYDESKDLVSPFLSTIMLLNKDWNPILLSGNTNWIGDKGGAFAVAEMNYGKGTFTVCQLQLNHRLSTNPVAKTFVERLLKQ</sequence>
<dbReference type="InterPro" id="IPR008979">
    <property type="entry name" value="Galactose-bd-like_sf"/>
</dbReference>
<reference evidence="7" key="1">
    <citation type="submission" date="2020-12" db="EMBL/GenBank/DDBJ databases">
        <title>Snuella sp. nov., isolated from sediment in Incheon.</title>
        <authorList>
            <person name="Kim W."/>
        </authorList>
    </citation>
    <scope>NUCLEOTIDE SEQUENCE</scope>
    <source>
        <strain evidence="7">CAU 1569</strain>
    </source>
</reference>
<gene>
    <name evidence="7" type="ORF">JF259_11095</name>
</gene>
<dbReference type="AlphaFoldDB" id="A0A8J7IWW8"/>
<organism evidence="7 8">
    <name type="scientific">Snuella sedimenti</name>
    <dbReference type="NCBI Taxonomy" id="2798802"/>
    <lineage>
        <taxon>Bacteria</taxon>
        <taxon>Pseudomonadati</taxon>
        <taxon>Bacteroidota</taxon>
        <taxon>Flavobacteriia</taxon>
        <taxon>Flavobacteriales</taxon>
        <taxon>Flavobacteriaceae</taxon>
        <taxon>Snuella</taxon>
    </lineage>
</organism>
<feature type="domain" description="Beta-mannosidase-like galactose-binding" evidence="6">
    <location>
        <begin position="156"/>
        <end position="227"/>
    </location>
</feature>
<evidence type="ECO:0000256" key="2">
    <source>
        <dbReference type="ARBA" id="ARBA00022801"/>
    </source>
</evidence>
<dbReference type="Pfam" id="PF02836">
    <property type="entry name" value="Glyco_hydro_2_C"/>
    <property type="match status" value="1"/>
</dbReference>
<dbReference type="Proteomes" id="UP000610931">
    <property type="component" value="Unassembled WGS sequence"/>
</dbReference>
<dbReference type="InterPro" id="IPR006103">
    <property type="entry name" value="Glyco_hydro_2_cat"/>
</dbReference>
<dbReference type="InterPro" id="IPR051913">
    <property type="entry name" value="GH2_Domain-Containing"/>
</dbReference>
<evidence type="ECO:0000259" key="4">
    <source>
        <dbReference type="Pfam" id="PF00703"/>
    </source>
</evidence>
<evidence type="ECO:0008006" key="9">
    <source>
        <dbReference type="Google" id="ProtNLM"/>
    </source>
</evidence>
<dbReference type="SUPFAM" id="SSF49303">
    <property type="entry name" value="beta-Galactosidase/glucuronidase domain"/>
    <property type="match status" value="1"/>
</dbReference>
<comment type="similarity">
    <text evidence="1">Belongs to the glycosyl hydrolase 2 family.</text>
</comment>
<dbReference type="InterPro" id="IPR054593">
    <property type="entry name" value="Beta-mannosidase-like_N2"/>
</dbReference>
<proteinExistence type="inferred from homology"/>
<evidence type="ECO:0000259" key="5">
    <source>
        <dbReference type="Pfam" id="PF02836"/>
    </source>
</evidence>
<feature type="domain" description="Glycoside hydrolase family 2 catalytic" evidence="5">
    <location>
        <begin position="416"/>
        <end position="533"/>
    </location>
</feature>
<dbReference type="SUPFAM" id="SSF49785">
    <property type="entry name" value="Galactose-binding domain-like"/>
    <property type="match status" value="1"/>
</dbReference>
<dbReference type="GO" id="GO:0004553">
    <property type="term" value="F:hydrolase activity, hydrolyzing O-glycosyl compounds"/>
    <property type="evidence" value="ECO:0007669"/>
    <property type="project" value="InterPro"/>
</dbReference>
<evidence type="ECO:0000313" key="8">
    <source>
        <dbReference type="Proteomes" id="UP000610931"/>
    </source>
</evidence>
<evidence type="ECO:0000256" key="3">
    <source>
        <dbReference type="ARBA" id="ARBA00023295"/>
    </source>
</evidence>